<accession>O59624</accession>
<sequence>MTTFPFSTRSSGTFSPKSSLNSPAWGVKTISLPLRMSLNSAIILSPSASTTIGFSTLSMIPLTNSFVSSLTPIPGPMTIASTFSTSSSALLICSGVKFKPSTSLTIRSGSFTLLAAF</sequence>
<gene>
    <name evidence="2" type="ordered locus">PH1951</name>
</gene>
<keyword evidence="3" id="KW-1185">Reference proteome</keyword>
<dbReference type="EMBL" id="BA000001">
    <property type="protein sequence ID" value="BAA31078.1"/>
    <property type="molecule type" value="Genomic_DNA"/>
</dbReference>
<dbReference type="Proteomes" id="UP000000752">
    <property type="component" value="Chromosome"/>
</dbReference>
<dbReference type="PIR" id="G71210">
    <property type="entry name" value="G71210"/>
</dbReference>
<proteinExistence type="predicted"/>
<dbReference type="AlphaFoldDB" id="O59624"/>
<organism evidence="2 3">
    <name type="scientific">Pyrococcus horikoshii (strain ATCC 700860 / DSM 12428 / JCM 9974 / NBRC 100139 / OT-3)</name>
    <dbReference type="NCBI Taxonomy" id="70601"/>
    <lineage>
        <taxon>Archaea</taxon>
        <taxon>Methanobacteriati</taxon>
        <taxon>Methanobacteriota</taxon>
        <taxon>Thermococci</taxon>
        <taxon>Thermococcales</taxon>
        <taxon>Thermococcaceae</taxon>
        <taxon>Pyrococcus</taxon>
    </lineage>
</organism>
<protein>
    <submittedName>
        <fullName evidence="2">Uncharacterized protein</fullName>
    </submittedName>
</protein>
<feature type="region of interest" description="Disordered" evidence="1">
    <location>
        <begin position="1"/>
        <end position="21"/>
    </location>
</feature>
<evidence type="ECO:0000256" key="1">
    <source>
        <dbReference type="SAM" id="MobiDB-lite"/>
    </source>
</evidence>
<reference evidence="2 3" key="1">
    <citation type="journal article" date="1998" name="DNA Res.">
        <title>Complete sequence and gene organization of the genome of a hyper-thermophilic archaebacterium, Pyrococcus horikoshii OT3.</title>
        <authorList>
            <person name="Kawarabayasi Y."/>
            <person name="Sawada M."/>
            <person name="Horikawa H."/>
            <person name="Haikawa Y."/>
            <person name="Hino Y."/>
            <person name="Yamamoto S."/>
            <person name="Sekine M."/>
            <person name="Baba S."/>
            <person name="Kosugi H."/>
            <person name="Hosoyama A."/>
            <person name="Nagai Y."/>
            <person name="Sakai M."/>
            <person name="Ogura K."/>
            <person name="Otuka R."/>
            <person name="Nakazawa H."/>
            <person name="Takamiya M."/>
            <person name="Ohfuku Y."/>
            <person name="Funahashi T."/>
            <person name="Tanaka T."/>
            <person name="Kudoh Y."/>
            <person name="Yamazaki J."/>
            <person name="Kushida N."/>
            <person name="Oguchi A."/>
            <person name="Aoki K."/>
            <person name="Nakamura Y."/>
            <person name="Robb T.F."/>
            <person name="Horikoshi K."/>
            <person name="Masuchi Y."/>
            <person name="Shizuya H."/>
            <person name="Kikuchi H."/>
        </authorList>
    </citation>
    <scope>NUCLEOTIDE SEQUENCE [LARGE SCALE GENOMIC DNA]</scope>
    <source>
        <strain evidence="3">ATCC 700860 / DSM 12428 / JCM 9974 / NBRC 100139 / OT-3</strain>
    </source>
</reference>
<dbReference type="EnsemblBacteria" id="BAA31078">
    <property type="protein sequence ID" value="BAA31078"/>
    <property type="gene ID" value="BAA31078"/>
</dbReference>
<evidence type="ECO:0000313" key="3">
    <source>
        <dbReference type="Proteomes" id="UP000000752"/>
    </source>
</evidence>
<dbReference type="KEGG" id="pho:PH1951"/>
<name>O59624_PYRHO</name>
<evidence type="ECO:0000313" key="2">
    <source>
        <dbReference type="EMBL" id="BAA31078.1"/>
    </source>
</evidence>